<dbReference type="InterPro" id="IPR036465">
    <property type="entry name" value="vWFA_dom_sf"/>
</dbReference>
<evidence type="ECO:0000256" key="3">
    <source>
        <dbReference type="ARBA" id="ARBA00022723"/>
    </source>
</evidence>
<organism evidence="13 14">
    <name type="scientific">Rhododendron griersonianum</name>
    <dbReference type="NCBI Taxonomy" id="479676"/>
    <lineage>
        <taxon>Eukaryota</taxon>
        <taxon>Viridiplantae</taxon>
        <taxon>Streptophyta</taxon>
        <taxon>Embryophyta</taxon>
        <taxon>Tracheophyta</taxon>
        <taxon>Spermatophyta</taxon>
        <taxon>Magnoliopsida</taxon>
        <taxon>eudicotyledons</taxon>
        <taxon>Gunneridae</taxon>
        <taxon>Pentapetalae</taxon>
        <taxon>asterids</taxon>
        <taxon>Ericales</taxon>
        <taxon>Ericaceae</taxon>
        <taxon>Ericoideae</taxon>
        <taxon>Rhodoreae</taxon>
        <taxon>Rhododendron</taxon>
    </lineage>
</organism>
<keyword evidence="6 11" id="KW-0862">Zinc</keyword>
<keyword evidence="14" id="KW-1185">Reference proteome</keyword>
<keyword evidence="3 11" id="KW-0479">Metal-binding</keyword>
<evidence type="ECO:0000256" key="12">
    <source>
        <dbReference type="SAM" id="MobiDB-lite"/>
    </source>
</evidence>
<dbReference type="GO" id="GO:0000439">
    <property type="term" value="C:transcription factor TFIIH core complex"/>
    <property type="evidence" value="ECO:0007669"/>
    <property type="project" value="UniProtKB-UniRule"/>
</dbReference>
<evidence type="ECO:0000256" key="9">
    <source>
        <dbReference type="ARBA" id="ARBA00023204"/>
    </source>
</evidence>
<evidence type="ECO:0000313" key="14">
    <source>
        <dbReference type="Proteomes" id="UP000823749"/>
    </source>
</evidence>
<evidence type="ECO:0000256" key="6">
    <source>
        <dbReference type="ARBA" id="ARBA00022833"/>
    </source>
</evidence>
<evidence type="ECO:0000256" key="5">
    <source>
        <dbReference type="ARBA" id="ARBA00022771"/>
    </source>
</evidence>
<evidence type="ECO:0000256" key="8">
    <source>
        <dbReference type="ARBA" id="ARBA00023163"/>
    </source>
</evidence>
<keyword evidence="7 11" id="KW-0805">Transcription regulation</keyword>
<dbReference type="GO" id="GO:0003676">
    <property type="term" value="F:nucleic acid binding"/>
    <property type="evidence" value="ECO:0007669"/>
    <property type="project" value="InterPro"/>
</dbReference>
<dbReference type="PANTHER" id="PTHR12831">
    <property type="entry name" value="TRANSCRIPTION INITIATION FACTOR IIH TFIIH , POLYPEPTIDE 3-RELATED"/>
    <property type="match status" value="1"/>
</dbReference>
<gene>
    <name evidence="13" type="ORF">RHGRI_031427</name>
</gene>
<evidence type="ECO:0000256" key="4">
    <source>
        <dbReference type="ARBA" id="ARBA00022763"/>
    </source>
</evidence>
<dbReference type="EMBL" id="JACTNZ010000011">
    <property type="protein sequence ID" value="KAG5524747.1"/>
    <property type="molecule type" value="Genomic_DNA"/>
</dbReference>
<keyword evidence="4 11" id="KW-0227">DNA damage</keyword>
<name>A0AAV6IBB2_9ERIC</name>
<evidence type="ECO:0000256" key="2">
    <source>
        <dbReference type="ARBA" id="ARBA00005273"/>
    </source>
</evidence>
<evidence type="ECO:0000256" key="7">
    <source>
        <dbReference type="ARBA" id="ARBA00023015"/>
    </source>
</evidence>
<evidence type="ECO:0000256" key="10">
    <source>
        <dbReference type="ARBA" id="ARBA00023242"/>
    </source>
</evidence>
<evidence type="ECO:0000313" key="13">
    <source>
        <dbReference type="EMBL" id="KAG5524747.1"/>
    </source>
</evidence>
<dbReference type="GO" id="GO:0006355">
    <property type="term" value="P:regulation of DNA-templated transcription"/>
    <property type="evidence" value="ECO:0007669"/>
    <property type="project" value="InterPro"/>
</dbReference>
<dbReference type="PANTHER" id="PTHR12831:SF0">
    <property type="entry name" value="GENERAL TRANSCRIPTION FACTOR IIH SUBUNIT 3"/>
    <property type="match status" value="1"/>
</dbReference>
<sequence length="599" mass="65035">MAANKSFQNGGHGSNRPHGTNQSTVRGKGQPKCDYCGEFGHYKEKCYELVGYPATWNQSGSNKKASVGYPATWNQSTWNQSGSNKKASTSRHSVHNATNSVVTHSSVPTPNPTDAPIPGLSSAHYHQLLALLSPKEMPTANLAGKSSFLSCNLVTSSPSWILDSGASDHMTSSLSLLTTHTPTTDAKPVKLPTDRCENQKASMTPVQPKLSTDDVSLLMVLIDTNPFFWSAANTTSLSFSKFLSHVVAFLNSVLLLNQLNQVVVIATGINTCDYLYDSAAAGALPNQRAESLLQKLVEFVVKDEQLGKEDSVDGTGSSLLSGSLSMALCYIQRVFRSGPHHPQPRVSVSGYMHSSTSFPFHRYVAIMNAIFSAQRSMVPIDSCLLGAQHSAFLQQASYITGGVYLKPQQLDGLFQYLSTVFASDLYSRNFLQLPKPVGVDFRASCFCHKNTIDMGYICSVCLSIFCKHHKNCSTCGGLIAISGYQFLDALGNFSSIDGNGNTICRLPVKASVPLRLQFDGTCISGFMVMGGALAAFRYQAQLQQNLTYLAAIADAQPQMYLLDTSNNLSQKRLSNNQVYTVDFVKSTWSKHYNASSQAT</sequence>
<dbReference type="Pfam" id="PF03850">
    <property type="entry name" value="Tfb4"/>
    <property type="match status" value="1"/>
</dbReference>
<comment type="subcellular location">
    <subcellularLocation>
        <location evidence="1 11">Nucleus</location>
    </subcellularLocation>
</comment>
<reference evidence="13" key="1">
    <citation type="submission" date="2020-08" db="EMBL/GenBank/DDBJ databases">
        <title>Plant Genome Project.</title>
        <authorList>
            <person name="Zhang R.-G."/>
        </authorList>
    </citation>
    <scope>NUCLEOTIDE SEQUENCE</scope>
    <source>
        <strain evidence="13">WSP0</strain>
        <tissue evidence="13">Leaf</tissue>
    </source>
</reference>
<dbReference type="AlphaFoldDB" id="A0AAV6IBB2"/>
<feature type="compositionally biased region" description="Polar residues" evidence="12">
    <location>
        <begin position="73"/>
        <end position="87"/>
    </location>
</feature>
<dbReference type="GO" id="GO:0005675">
    <property type="term" value="C:transcription factor TFIIH holo complex"/>
    <property type="evidence" value="ECO:0007669"/>
    <property type="project" value="UniProtKB-UniRule"/>
</dbReference>
<dbReference type="Proteomes" id="UP000823749">
    <property type="component" value="Chromosome 11"/>
</dbReference>
<dbReference type="SUPFAM" id="SSF57756">
    <property type="entry name" value="Retrovirus zinc finger-like domains"/>
    <property type="match status" value="1"/>
</dbReference>
<keyword evidence="8 11" id="KW-0804">Transcription</keyword>
<keyword evidence="5 11" id="KW-0863">Zinc-finger</keyword>
<protein>
    <recommendedName>
        <fullName evidence="11">General transcription and DNA repair factor IIH subunit TFB4</fullName>
    </recommendedName>
    <alternativeName>
        <fullName evidence="11">RNA polymerase II transcription factor B subunit 4</fullName>
    </alternativeName>
</protein>
<dbReference type="Gene3D" id="3.40.50.410">
    <property type="entry name" value="von Willebrand factor, type A domain"/>
    <property type="match status" value="1"/>
</dbReference>
<feature type="region of interest" description="Disordered" evidence="12">
    <location>
        <begin position="1"/>
        <end position="30"/>
    </location>
</feature>
<comment type="caution">
    <text evidence="13">The sequence shown here is derived from an EMBL/GenBank/DDBJ whole genome shotgun (WGS) entry which is preliminary data.</text>
</comment>
<feature type="region of interest" description="Disordered" evidence="12">
    <location>
        <begin position="73"/>
        <end position="92"/>
    </location>
</feature>
<keyword evidence="10 11" id="KW-0539">Nucleus</keyword>
<proteinExistence type="inferred from homology"/>
<comment type="subunit">
    <text evidence="11">Component of the 7-subunit TFIIH core complex composed of XPB, XPD, TFB1/GTF2H1, GTF2H2/P44, TFB4/GTF2H3, TFB2/GTF2H4 and TFB5/GTF2H5, which is active in NER. The core complex associates with the 3-subunit CDK-activating kinase (CAK) module composed of CYCH1/cyclin H1, CDKD and MAT1/At4g30820 to form the 10-subunit holoenzyme (holo-TFIIH) active in transcription.</text>
</comment>
<dbReference type="GO" id="GO:0008270">
    <property type="term" value="F:zinc ion binding"/>
    <property type="evidence" value="ECO:0007669"/>
    <property type="project" value="UniProtKB-KW"/>
</dbReference>
<dbReference type="InterPro" id="IPR004600">
    <property type="entry name" value="TFIIH_Tfb4/GTF2H3"/>
</dbReference>
<comment type="similarity">
    <text evidence="2 11">Belongs to the TFB4 family.</text>
</comment>
<dbReference type="GO" id="GO:0006289">
    <property type="term" value="P:nucleotide-excision repair"/>
    <property type="evidence" value="ECO:0007669"/>
    <property type="project" value="UniProtKB-UniRule"/>
</dbReference>
<evidence type="ECO:0000256" key="11">
    <source>
        <dbReference type="RuleBase" id="RU368090"/>
    </source>
</evidence>
<comment type="function">
    <text evidence="11">Component of the general transcription and DNA repair factor IIH (TFIIH) core complex, which is involved in general and transcription-coupled nucleotide excision repair (NER) of damaged DNA and, when complexed to CAK, in RNA transcription by RNA polymerase II. In NER, TFIIH acts by opening DNA around the lesion to allow the excision of the damaged oligonucleotide and its replacement by a new DNA fragment. In transcription, TFIIH has an essential role in transcription initiation. When the pre-initiation complex (PIC) has been established, TFIIH is required for promoter opening and promoter escape. Phosphorylation of the C-terminal tail (CTD) of the largest subunit of RNA polymerase II by the kinase module CAK controls the initiation of transcription.</text>
</comment>
<dbReference type="InterPro" id="IPR036875">
    <property type="entry name" value="Znf_CCHC_sf"/>
</dbReference>
<keyword evidence="9 11" id="KW-0234">DNA repair</keyword>
<evidence type="ECO:0000256" key="1">
    <source>
        <dbReference type="ARBA" id="ARBA00004123"/>
    </source>
</evidence>
<accession>A0AAV6IBB2</accession>